<sequence length="246" mass="28908">MRLKNLLFILISSLLIACGQEHKNEISAQQIIERSIESYGGEAFFNSVVSFEVDDLKYNLIRKDHITDFTVSRLKDSMDLVGRYQNGLLEYYVDGELQELGTYNLRILRGKLDGFTYMNSIPHILIQNAITLTRMADVTIRNKPQLVVEAKWLKIEDQDQDILYLYLDPETYRINYTAEQLEVTGGYPQFKRYFNFQEVNGLLFADYYSFARKDSVELDKMYQRFELADLRELDQINLKDIEVIYP</sequence>
<dbReference type="AlphaFoldDB" id="A0A2S7KQQ6"/>
<reference evidence="1 2" key="1">
    <citation type="submission" date="2016-11" db="EMBL/GenBank/DDBJ databases">
        <title>Trade-off between light-utilization and light-protection in marine flavobacteria.</title>
        <authorList>
            <person name="Kumagai Y."/>
        </authorList>
    </citation>
    <scope>NUCLEOTIDE SEQUENCE [LARGE SCALE GENOMIC DNA]</scope>
    <source>
        <strain evidence="1 2">NBRC 107741</strain>
    </source>
</reference>
<dbReference type="Pfam" id="PF20113">
    <property type="entry name" value="DUF6503"/>
    <property type="match status" value="1"/>
</dbReference>
<keyword evidence="2" id="KW-1185">Reference proteome</keyword>
<proteinExistence type="predicted"/>
<dbReference type="PROSITE" id="PS51257">
    <property type="entry name" value="PROKAR_LIPOPROTEIN"/>
    <property type="match status" value="1"/>
</dbReference>
<dbReference type="EMBL" id="MQUB01000001">
    <property type="protein sequence ID" value="PQB04951.1"/>
    <property type="molecule type" value="Genomic_DNA"/>
</dbReference>
<organism evidence="1 2">
    <name type="scientific">Aureitalea marina</name>
    <dbReference type="NCBI Taxonomy" id="930804"/>
    <lineage>
        <taxon>Bacteria</taxon>
        <taxon>Pseudomonadati</taxon>
        <taxon>Bacteroidota</taxon>
        <taxon>Flavobacteriia</taxon>
        <taxon>Flavobacteriales</taxon>
        <taxon>Flavobacteriaceae</taxon>
        <taxon>Aureitalea</taxon>
    </lineage>
</organism>
<evidence type="ECO:0000313" key="1">
    <source>
        <dbReference type="EMBL" id="PQB04951.1"/>
    </source>
</evidence>
<evidence type="ECO:0008006" key="3">
    <source>
        <dbReference type="Google" id="ProtNLM"/>
    </source>
</evidence>
<dbReference type="InterPro" id="IPR045444">
    <property type="entry name" value="DUF6503"/>
</dbReference>
<protein>
    <recommendedName>
        <fullName evidence="3">Deoxyribose-phosphate aldolase</fullName>
    </recommendedName>
</protein>
<name>A0A2S7KQQ6_9FLAO</name>
<accession>A0A2S7KQQ6</accession>
<dbReference type="Proteomes" id="UP000239800">
    <property type="component" value="Unassembled WGS sequence"/>
</dbReference>
<comment type="caution">
    <text evidence="1">The sequence shown here is derived from an EMBL/GenBank/DDBJ whole genome shotgun (WGS) entry which is preliminary data.</text>
</comment>
<dbReference type="RefSeq" id="WP_104812879.1">
    <property type="nucleotide sequence ID" value="NZ_MQUB01000001.1"/>
</dbReference>
<gene>
    <name evidence="1" type="ORF">BST85_08640</name>
</gene>
<evidence type="ECO:0000313" key="2">
    <source>
        <dbReference type="Proteomes" id="UP000239800"/>
    </source>
</evidence>